<reference evidence="2 3" key="1">
    <citation type="submission" date="2016-01" db="EMBL/GenBank/DDBJ databases">
        <title>Use of Whole Genome Sequencing to ascertain that Brevibacterium massiliense (Roux, Raoult 2009) is a later heterotypic synonym of Brevibacterium ravenspurgense (Mages 2008).</title>
        <authorList>
            <person name="Bernier A.-M."/>
            <person name="Burdz T."/>
            <person name="Huynh C."/>
            <person name="Pachecho A.L."/>
            <person name="Wiebe D."/>
            <person name="Bonner C."/>
            <person name="Bernard K."/>
        </authorList>
    </citation>
    <scope>NUCLEOTIDE SEQUENCE [LARGE SCALE GENOMIC DNA]</scope>
    <source>
        <strain evidence="2 3">CCUG56047</strain>
    </source>
</reference>
<evidence type="ECO:0000259" key="1">
    <source>
        <dbReference type="Pfam" id="PF13556"/>
    </source>
</evidence>
<dbReference type="InterPro" id="IPR042070">
    <property type="entry name" value="PucR_C-HTH_sf"/>
</dbReference>
<dbReference type="InterPro" id="IPR025736">
    <property type="entry name" value="PucR_C-HTH_dom"/>
</dbReference>
<evidence type="ECO:0000313" key="3">
    <source>
        <dbReference type="Proteomes" id="UP000243589"/>
    </source>
</evidence>
<dbReference type="Proteomes" id="UP000243589">
    <property type="component" value="Unassembled WGS sequence"/>
</dbReference>
<dbReference type="AlphaFoldDB" id="A0A150H776"/>
<feature type="domain" description="PucR C-terminal helix-turn-helix" evidence="1">
    <location>
        <begin position="306"/>
        <end position="361"/>
    </location>
</feature>
<name>A0A150H776_9MICO</name>
<dbReference type="Gene3D" id="1.10.10.2840">
    <property type="entry name" value="PucR C-terminal helix-turn-helix domain"/>
    <property type="match status" value="1"/>
</dbReference>
<dbReference type="Pfam" id="PF13556">
    <property type="entry name" value="HTH_30"/>
    <property type="match status" value="1"/>
</dbReference>
<comment type="caution">
    <text evidence="2">The sequence shown here is derived from an EMBL/GenBank/DDBJ whole genome shotgun (WGS) entry which is preliminary data.</text>
</comment>
<gene>
    <name evidence="2" type="ORF">Bravens_01982</name>
</gene>
<dbReference type="EMBL" id="LQQC01000012">
    <property type="protein sequence ID" value="KXZ57460.1"/>
    <property type="molecule type" value="Genomic_DNA"/>
</dbReference>
<sequence length="370" mass="40533">MDAEERLAAVEALLRAMGSPDPLGAVVRQLNAYVDGGAIIFDHSANPVRAAGRAPVHLLAASLDNGIAEGQLQLGRWRALVRAVTIRGSRYCAVLVGSDEGFMQDDGLWLLERLEAVLASLDGVAAFAAYERVRWSEQILRQLESGVLTARVPYYWDSLERLGFTVYSPVVYVRGTVNVEPASLVEETEKLAADGGIALIHQSISGDERSTFRMLISADLNIVDALREIEGVESAGVSEVFDDLGTVPDHAAAAIRAERMAINRGRKVQTVVELRPLEWLLAQRPSRLDYSQFDRFAAVIADKQDLVSTVCAYIQHDQSVDKCAEALSIHPNTVRYRLSQIEQAHGESMKNVDFLASLSIAHLWREGAAL</sequence>
<dbReference type="PATRIC" id="fig|479117.4.peg.1966"/>
<protein>
    <recommendedName>
        <fullName evidence="1">PucR C-terminal helix-turn-helix domain-containing protein</fullName>
    </recommendedName>
</protein>
<dbReference type="RefSeq" id="WP_062022954.1">
    <property type="nucleotide sequence ID" value="NZ_LQQC01000012.1"/>
</dbReference>
<proteinExistence type="predicted"/>
<evidence type="ECO:0000313" key="2">
    <source>
        <dbReference type="EMBL" id="KXZ57460.1"/>
    </source>
</evidence>
<dbReference type="InterPro" id="IPR051448">
    <property type="entry name" value="CdaR-like_regulators"/>
</dbReference>
<keyword evidence="3" id="KW-1185">Reference proteome</keyword>
<accession>A0A150H776</accession>
<dbReference type="PANTHER" id="PTHR33744">
    <property type="entry name" value="CARBOHYDRATE DIACID REGULATOR"/>
    <property type="match status" value="1"/>
</dbReference>
<organism evidence="2 3">
    <name type="scientific">Brevibacterium ravenspurgense</name>
    <dbReference type="NCBI Taxonomy" id="479117"/>
    <lineage>
        <taxon>Bacteria</taxon>
        <taxon>Bacillati</taxon>
        <taxon>Actinomycetota</taxon>
        <taxon>Actinomycetes</taxon>
        <taxon>Micrococcales</taxon>
        <taxon>Brevibacteriaceae</taxon>
        <taxon>Brevibacterium</taxon>
    </lineage>
</organism>